<dbReference type="InterPro" id="IPR001638">
    <property type="entry name" value="Solute-binding_3/MltF_N"/>
</dbReference>
<evidence type="ECO:0000256" key="1">
    <source>
        <dbReference type="ARBA" id="ARBA00022729"/>
    </source>
</evidence>
<keyword evidence="5" id="KW-1185">Reference proteome</keyword>
<dbReference type="Gene3D" id="3.40.190.10">
    <property type="entry name" value="Periplasmic binding protein-like II"/>
    <property type="match status" value="2"/>
</dbReference>
<evidence type="ECO:0000259" key="3">
    <source>
        <dbReference type="SMART" id="SM00062"/>
    </source>
</evidence>
<name>A0A847S8C8_9NEIS</name>
<protein>
    <submittedName>
        <fullName evidence="4">Amino acid ABC transporter substrate-binding protein</fullName>
    </submittedName>
</protein>
<proteinExistence type="predicted"/>
<dbReference type="PANTHER" id="PTHR35936">
    <property type="entry name" value="MEMBRANE-BOUND LYTIC MUREIN TRANSGLYCOSYLASE F"/>
    <property type="match status" value="1"/>
</dbReference>
<organism evidence="4 5">
    <name type="scientific">Leeia aquatica</name>
    <dbReference type="NCBI Taxonomy" id="2725557"/>
    <lineage>
        <taxon>Bacteria</taxon>
        <taxon>Pseudomonadati</taxon>
        <taxon>Pseudomonadota</taxon>
        <taxon>Betaproteobacteria</taxon>
        <taxon>Neisseriales</taxon>
        <taxon>Leeiaceae</taxon>
        <taxon>Leeia</taxon>
    </lineage>
</organism>
<evidence type="ECO:0000313" key="5">
    <source>
        <dbReference type="Proteomes" id="UP000587991"/>
    </source>
</evidence>
<gene>
    <name evidence="4" type="ORF">HF682_00295</name>
</gene>
<feature type="chain" id="PRO_5032353533" evidence="2">
    <location>
        <begin position="23"/>
        <end position="261"/>
    </location>
</feature>
<comment type="caution">
    <text evidence="4">The sequence shown here is derived from an EMBL/GenBank/DDBJ whole genome shotgun (WGS) entry which is preliminary data.</text>
</comment>
<reference evidence="4 5" key="1">
    <citation type="submission" date="2020-04" db="EMBL/GenBank/DDBJ databases">
        <title>Draft genome of Leeia sp. IMCC25680.</title>
        <authorList>
            <person name="Song J."/>
            <person name="Cho J.-C."/>
        </authorList>
    </citation>
    <scope>NUCLEOTIDE SEQUENCE [LARGE SCALE GENOMIC DNA]</scope>
    <source>
        <strain evidence="4 5">IMCC25680</strain>
    </source>
</reference>
<keyword evidence="1 2" id="KW-0732">Signal</keyword>
<feature type="domain" description="Solute-binding protein family 3/N-terminal" evidence="3">
    <location>
        <begin position="30"/>
        <end position="254"/>
    </location>
</feature>
<dbReference type="SUPFAM" id="SSF53850">
    <property type="entry name" value="Periplasmic binding protein-like II"/>
    <property type="match status" value="1"/>
</dbReference>
<accession>A0A847S8C8</accession>
<dbReference type="AlphaFoldDB" id="A0A847S8C8"/>
<dbReference type="RefSeq" id="WP_168875267.1">
    <property type="nucleotide sequence ID" value="NZ_JABAIM010000001.1"/>
</dbReference>
<dbReference type="EMBL" id="JABAIM010000001">
    <property type="protein sequence ID" value="NLR73599.1"/>
    <property type="molecule type" value="Genomic_DNA"/>
</dbReference>
<dbReference type="Proteomes" id="UP000587991">
    <property type="component" value="Unassembled WGS sequence"/>
</dbReference>
<dbReference type="Pfam" id="PF00497">
    <property type="entry name" value="SBP_bac_3"/>
    <property type="match status" value="1"/>
</dbReference>
<dbReference type="SMART" id="SM00062">
    <property type="entry name" value="PBPb"/>
    <property type="match status" value="1"/>
</dbReference>
<evidence type="ECO:0000256" key="2">
    <source>
        <dbReference type="SAM" id="SignalP"/>
    </source>
</evidence>
<evidence type="ECO:0000313" key="4">
    <source>
        <dbReference type="EMBL" id="NLR73599.1"/>
    </source>
</evidence>
<sequence length="261" mass="28966">MRNPQPLARLCLGSLCMFLALATRSAPLRTLNVVGELWPPLVLDERASNPGADMEVCQRVLSRLGYTVKFQVVPWQRALLMAKSGDVDAVIGIGRGLLNDRESYLAYPPEPLSASRLVLFYRKEDGFRYQGLPSLVGKTIGTTAGYSYPPDFSHAPYLTLEPAPTVSINLNKLKARRVDLIVADMAMGTHLAESMNLGNLLAFDPIPIARTKLYLAFSRSRGLDTLAEAFGVELRRFKQSPAYQEILRKYQLSAAMIQPEH</sequence>
<feature type="signal peptide" evidence="2">
    <location>
        <begin position="1"/>
        <end position="22"/>
    </location>
</feature>
<dbReference type="PANTHER" id="PTHR35936:SF25">
    <property type="entry name" value="ABC TRANSPORTER SUBSTRATE-BINDING PROTEIN"/>
    <property type="match status" value="1"/>
</dbReference>